<evidence type="ECO:0000313" key="2">
    <source>
        <dbReference type="EMBL" id="TFY78473.1"/>
    </source>
</evidence>
<feature type="region of interest" description="Disordered" evidence="1">
    <location>
        <begin position="1"/>
        <end position="73"/>
    </location>
</feature>
<organism evidence="2 3">
    <name type="scientific">Hericium alpestre</name>
    <dbReference type="NCBI Taxonomy" id="135208"/>
    <lineage>
        <taxon>Eukaryota</taxon>
        <taxon>Fungi</taxon>
        <taxon>Dikarya</taxon>
        <taxon>Basidiomycota</taxon>
        <taxon>Agaricomycotina</taxon>
        <taxon>Agaricomycetes</taxon>
        <taxon>Russulales</taxon>
        <taxon>Hericiaceae</taxon>
        <taxon>Hericium</taxon>
    </lineage>
</organism>
<evidence type="ECO:0000313" key="3">
    <source>
        <dbReference type="Proteomes" id="UP000298061"/>
    </source>
</evidence>
<dbReference type="EMBL" id="SFCI01000674">
    <property type="protein sequence ID" value="TFY78473.1"/>
    <property type="molecule type" value="Genomic_DNA"/>
</dbReference>
<sequence length="258" mass="28514">MRTADIKRARSPSAEQTQGKAMRTSEENPPPDHASGADSMDMDDMQDQEKSDVPQGERPTSPKDNGDKCSIISISSSEDEPDHLVSVDNNGFWLCVPLRNLPLTKDLDVKITFQNLVRKKSAAKACQTQKVPAKEPVPSIPTKRPTPRLLSHAIKGQPLYAQCDHIKQPPLKHHLEQIINDMQAQLPNTAASTSGKTAASATTLNSYLVVVLEENPAIFFNPSDDFFNMIVNDSVSVYMVCQSLDVAVEWFVKNIYLV</sequence>
<feature type="region of interest" description="Disordered" evidence="1">
    <location>
        <begin position="127"/>
        <end position="146"/>
    </location>
</feature>
<keyword evidence="3" id="KW-1185">Reference proteome</keyword>
<accession>A0A4Y9ZWQ1</accession>
<reference evidence="2 3" key="1">
    <citation type="submission" date="2019-02" db="EMBL/GenBank/DDBJ databases">
        <title>Genome sequencing of the rare red list fungi Hericium alpestre (H. flagellum).</title>
        <authorList>
            <person name="Buettner E."/>
            <person name="Kellner H."/>
        </authorList>
    </citation>
    <scope>NUCLEOTIDE SEQUENCE [LARGE SCALE GENOMIC DNA]</scope>
    <source>
        <strain evidence="2 3">DSM 108284</strain>
    </source>
</reference>
<proteinExistence type="predicted"/>
<dbReference type="AlphaFoldDB" id="A0A4Y9ZWQ1"/>
<comment type="caution">
    <text evidence="2">The sequence shown here is derived from an EMBL/GenBank/DDBJ whole genome shotgun (WGS) entry which is preliminary data.</text>
</comment>
<name>A0A4Y9ZWQ1_9AGAM</name>
<evidence type="ECO:0000256" key="1">
    <source>
        <dbReference type="SAM" id="MobiDB-lite"/>
    </source>
</evidence>
<dbReference type="Proteomes" id="UP000298061">
    <property type="component" value="Unassembled WGS sequence"/>
</dbReference>
<protein>
    <submittedName>
        <fullName evidence="2">Uncharacterized protein</fullName>
    </submittedName>
</protein>
<gene>
    <name evidence="2" type="ORF">EWM64_g5543</name>
</gene>